<evidence type="ECO:0000313" key="2">
    <source>
        <dbReference type="Proteomes" id="UP000664096"/>
    </source>
</evidence>
<accession>A0A939EHS4</accession>
<evidence type="ECO:0000313" key="1">
    <source>
        <dbReference type="EMBL" id="MBN9671980.1"/>
    </source>
</evidence>
<comment type="caution">
    <text evidence="1">The sequence shown here is derived from an EMBL/GenBank/DDBJ whole genome shotgun (WGS) entry which is preliminary data.</text>
</comment>
<reference evidence="1" key="1">
    <citation type="submission" date="2020-12" db="EMBL/GenBank/DDBJ databases">
        <title>Oil enriched cultivation method for isolating marine PHA-producing bacteria.</title>
        <authorList>
            <person name="Zheng W."/>
            <person name="Yu S."/>
            <person name="Huang Y."/>
        </authorList>
    </citation>
    <scope>NUCLEOTIDE SEQUENCE</scope>
    <source>
        <strain evidence="1">SY-2-12</strain>
    </source>
</reference>
<dbReference type="RefSeq" id="WP_207141822.1">
    <property type="nucleotide sequence ID" value="NZ_JAEKJZ010000003.1"/>
</dbReference>
<protein>
    <submittedName>
        <fullName evidence="1">Uncharacterized protein</fullName>
    </submittedName>
</protein>
<proteinExistence type="predicted"/>
<gene>
    <name evidence="1" type="ORF">JF539_16635</name>
</gene>
<sequence>MIKLDIVDDTQINSGSVYVTGHGIPGNTTAEGGPDSLNVLSWKGRFVQAAVLIADASWENGTATITTTVANEVQVGDTVYVSGVSVTGYNGVYKVTATDPSARTFQFSYPFSLNAGTGGAVYLPELLSTWEIKSAKGADGMVTLGLQWPANIPLNSPIYLSGLSGDGVAWNGVRTVAQNPSSNPALASNEIQFDFASASGTVGDLTGASVQVVSLMPVNLMALPWNPSTNERSISLDAGIEGCSAQLVAMVTPAGELPFPLGITPGTANLSNLSIAPFRVGQQAGNSVADIVEFYYAGEGRGSTFDVSQVDGFALPLTLKASGVSSGPSQVGVNPKLQGFDREAVGRAFTAFIGKEPEDVRTSGAFGRLLYDGAVSANPCSIAAAGGQGGTLSGVSLAAANPGSAIIQATTSGPHGLVPGQSITVAGANAPYDGTFTVLETGLTDTSLTAETFTYAAAGSPSSNATGTVTPTTFGVIATGSANLVVATSSGTAPTAGSVAQLSNVPDGTFSESVDGSYTVVAIPSNAGLSGGVVYLSATSGQSFAVGSVTGGGTLDTPVFAAPPSVPRDQFFVIAAPKDWLANQSLETAKTDPLATWWDATIDAFFAKDNVLRVAVGTDCYKGVYNQEYQAFEFSLTSDEAGTVLFDIAKPVASTGQSQSLANATWVWGQAGIPSDTKGAVWDQIVQAFCRGVAMDGVFKTDQKGVGLSNSAWTATENWYTEHSSPNFPNFTSRYCPFSKFLHYGTLDGDTDRTGAASIYLQNLAYGFSEDETPLGSSGSAIPTAVPSKMDGTVADGATMTLTVCRFPDAVRAQGVAVWLAGGVQGVQVINPGSEYKSAPTVSFSRSQSGMRAEAFATVSGGKVTGVTVTASGSGYDAPPQVTFSSPVS</sequence>
<dbReference type="EMBL" id="JAEKJZ010000003">
    <property type="protein sequence ID" value="MBN9671980.1"/>
    <property type="molecule type" value="Genomic_DNA"/>
</dbReference>
<organism evidence="1 2">
    <name type="scientific">Roseibium aggregatum</name>
    <dbReference type="NCBI Taxonomy" id="187304"/>
    <lineage>
        <taxon>Bacteria</taxon>
        <taxon>Pseudomonadati</taxon>
        <taxon>Pseudomonadota</taxon>
        <taxon>Alphaproteobacteria</taxon>
        <taxon>Hyphomicrobiales</taxon>
        <taxon>Stappiaceae</taxon>
        <taxon>Roseibium</taxon>
    </lineage>
</organism>
<dbReference type="Proteomes" id="UP000664096">
    <property type="component" value="Unassembled WGS sequence"/>
</dbReference>
<dbReference type="AlphaFoldDB" id="A0A939EHS4"/>
<name>A0A939EHS4_9HYPH</name>